<dbReference type="STRING" id="762845.BCR26_15805"/>
<accession>A0A1E5KUV9</accession>
<keyword evidence="3 8" id="KW-0732">Signal</keyword>
<keyword evidence="7" id="KW-0812">Transmembrane</keyword>
<dbReference type="InterPro" id="IPR012334">
    <property type="entry name" value="Pectin_lyas_fold"/>
</dbReference>
<dbReference type="Pfam" id="PF00746">
    <property type="entry name" value="Gram_pos_anchor"/>
    <property type="match status" value="1"/>
</dbReference>
<evidence type="ECO:0000256" key="5">
    <source>
        <dbReference type="ARBA" id="ARBA00023088"/>
    </source>
</evidence>
<feature type="compositionally biased region" description="Basic and acidic residues" evidence="6">
    <location>
        <begin position="859"/>
        <end position="872"/>
    </location>
</feature>
<dbReference type="EMBL" id="MIEK01000038">
    <property type="protein sequence ID" value="OEH81675.1"/>
    <property type="molecule type" value="Genomic_DNA"/>
</dbReference>
<feature type="compositionally biased region" description="Polar residues" evidence="6">
    <location>
        <begin position="873"/>
        <end position="882"/>
    </location>
</feature>
<feature type="chain" id="PRO_5009180478" description="Gram-positive cocci surface proteins LPxTG domain-containing protein" evidence="8">
    <location>
        <begin position="27"/>
        <end position="918"/>
    </location>
</feature>
<keyword evidence="11" id="KW-1185">Reference proteome</keyword>
<feature type="domain" description="Gram-positive cocci surface proteins LPxTG" evidence="9">
    <location>
        <begin position="885"/>
        <end position="918"/>
    </location>
</feature>
<evidence type="ECO:0000256" key="4">
    <source>
        <dbReference type="ARBA" id="ARBA00022737"/>
    </source>
</evidence>
<dbReference type="InterPro" id="IPR019931">
    <property type="entry name" value="LPXTG_anchor"/>
</dbReference>
<evidence type="ECO:0000256" key="7">
    <source>
        <dbReference type="SAM" id="Phobius"/>
    </source>
</evidence>
<keyword evidence="7" id="KW-1133">Transmembrane helix</keyword>
<evidence type="ECO:0000313" key="10">
    <source>
        <dbReference type="EMBL" id="OEH81675.1"/>
    </source>
</evidence>
<evidence type="ECO:0000256" key="1">
    <source>
        <dbReference type="ARBA" id="ARBA00022512"/>
    </source>
</evidence>
<dbReference type="Gene3D" id="2.160.20.10">
    <property type="entry name" value="Single-stranded right-handed beta-helix, Pectin lyase-like"/>
    <property type="match status" value="1"/>
</dbReference>
<keyword evidence="2" id="KW-0964">Secreted</keyword>
<dbReference type="NCBIfam" id="TIGR01167">
    <property type="entry name" value="LPXTG_anchor"/>
    <property type="match status" value="1"/>
</dbReference>
<comment type="caution">
    <text evidence="10">The sequence shown here is derived from an EMBL/GenBank/DDBJ whole genome shotgun (WGS) entry which is preliminary data.</text>
</comment>
<evidence type="ECO:0000256" key="3">
    <source>
        <dbReference type="ARBA" id="ARBA00022729"/>
    </source>
</evidence>
<dbReference type="Gene3D" id="2.60.40.4270">
    <property type="entry name" value="Listeria-Bacteroides repeat domain"/>
    <property type="match status" value="1"/>
</dbReference>
<keyword evidence="7" id="KW-0472">Membrane</keyword>
<dbReference type="RefSeq" id="WP_069699339.1">
    <property type="nucleotide sequence ID" value="NZ_JAGGMA010000044.1"/>
</dbReference>
<dbReference type="AlphaFoldDB" id="A0A1E5KUV9"/>
<organism evidence="10 11">
    <name type="scientific">Enterococcus rivorum</name>
    <dbReference type="NCBI Taxonomy" id="762845"/>
    <lineage>
        <taxon>Bacteria</taxon>
        <taxon>Bacillati</taxon>
        <taxon>Bacillota</taxon>
        <taxon>Bacilli</taxon>
        <taxon>Lactobacillales</taxon>
        <taxon>Enterococcaceae</taxon>
        <taxon>Enterococcus</taxon>
    </lineage>
</organism>
<feature type="region of interest" description="Disordered" evidence="6">
    <location>
        <begin position="859"/>
        <end position="886"/>
    </location>
</feature>
<keyword evidence="1" id="KW-0134">Cell wall</keyword>
<keyword evidence="5" id="KW-0572">Peptidoglycan-anchor</keyword>
<dbReference type="InterPro" id="IPR011050">
    <property type="entry name" value="Pectin_lyase_fold/virulence"/>
</dbReference>
<evidence type="ECO:0000259" key="9">
    <source>
        <dbReference type="PROSITE" id="PS50847"/>
    </source>
</evidence>
<feature type="transmembrane region" description="Helical" evidence="7">
    <location>
        <begin position="893"/>
        <end position="912"/>
    </location>
</feature>
<protein>
    <recommendedName>
        <fullName evidence="9">Gram-positive cocci surface proteins LPxTG domain-containing protein</fullName>
    </recommendedName>
</protein>
<feature type="compositionally biased region" description="Low complexity" evidence="6">
    <location>
        <begin position="44"/>
        <end position="57"/>
    </location>
</feature>
<reference evidence="10 11" key="1">
    <citation type="submission" date="2016-09" db="EMBL/GenBank/DDBJ databases">
        <authorList>
            <person name="Capua I."/>
            <person name="De Benedictis P."/>
            <person name="Joannis T."/>
            <person name="Lombin L.H."/>
            <person name="Cattoli G."/>
        </authorList>
    </citation>
    <scope>NUCLEOTIDE SEQUENCE [LARGE SCALE GENOMIC DNA]</scope>
    <source>
        <strain evidence="10 11">LMG 25899</strain>
    </source>
</reference>
<evidence type="ECO:0000313" key="11">
    <source>
        <dbReference type="Proteomes" id="UP000095256"/>
    </source>
</evidence>
<feature type="region of interest" description="Disordered" evidence="6">
    <location>
        <begin position="34"/>
        <end position="85"/>
    </location>
</feature>
<keyword evidence="4" id="KW-0677">Repeat</keyword>
<dbReference type="Proteomes" id="UP000095256">
    <property type="component" value="Unassembled WGS sequence"/>
</dbReference>
<evidence type="ECO:0000256" key="6">
    <source>
        <dbReference type="SAM" id="MobiDB-lite"/>
    </source>
</evidence>
<gene>
    <name evidence="10" type="ORF">BCR26_15805</name>
</gene>
<dbReference type="PROSITE" id="PS50847">
    <property type="entry name" value="GRAM_POS_ANCHORING"/>
    <property type="match status" value="1"/>
</dbReference>
<dbReference type="SUPFAM" id="SSF51126">
    <property type="entry name" value="Pectin lyase-like"/>
    <property type="match status" value="1"/>
</dbReference>
<evidence type="ECO:0000256" key="8">
    <source>
        <dbReference type="SAM" id="SignalP"/>
    </source>
</evidence>
<name>A0A1E5KUV9_9ENTE</name>
<sequence length="918" mass="96643">MKGKLKTISIGLVVCNLLLPFNIVFADTISESEMAKTGSSMEETTNTISDTVDTTKTSEIESSETATTDTINKEAEPNGTTETNKENIQPAAQQMAIQAASTTIDTVADLQTALSGASEGDTITLGDNFTTNITATMTLTVPNVNVTIDGNGKTLTTSNNIRLLTIAGNGTGSIRLTNITLSGANGGSGATTTQTGKAIFDNVVFDSFATGGDGSALHVGGNQTEIVNSTFSNNINSATGYSGGAIAGKGFNGQLTVKNSKFINNENKALGSVVGGEGGAMFFYNPSANAKFLIENCYFEGNKAVENATGSAAKLADGGAITFFNIVQGVQIDINGSTFYKNIAGDDGGAILIQTNSNISSGVTLYNNTFYQNLAQGADASANSGGAIQIYANGSPTQGNKALIDYVNNTFYDNEATYRGGAIGSSGYLTNLSAGRYQNNLFVGNRSNGAGYNNIADSSVAGSGDLGGNIGFDNGKASTVTVADVFGVYPVSLIPNSSGISAGATSDNTIIPTLPIAPEKAANQKGTISNYTVDQRGYSRSADLTDIGATEIFWIKYDSNGGTFSMNELSAYDGTVYYEGTEPTAYYQVSYDGAQEIVPSGVDNLKAHKENSTFLGWSTDAAATQPDVNYSAGTSLNILASNITLYAVWAVQAADVTVHYLDEAGKTIADDVVLSGNVGDTYTSSQKVIAGYTFKEVQGAATGTFTDTAQEVTYVYTKDVPKEGKVIVHYVDESGKELAKDVTLTGTVGTDYKADQKAIAGYTFKEFKGQATGKYEETVQEVTYVYTKDIVKEGKVIVHYVDESGKELAKDVTLTGTVGTDYQADQKAIAGYTFKELKGQVTGKYTEATQEITYVYTKNDDTKPSNSDDTKKLPNTYNNRTGNRLPRTGEKQSLWLTIGGGLLLLLGASYLLKRKKSQ</sequence>
<dbReference type="InterPro" id="IPR009459">
    <property type="entry name" value="MucBP_dom"/>
</dbReference>
<dbReference type="Pfam" id="PF06458">
    <property type="entry name" value="MucBP"/>
    <property type="match status" value="3"/>
</dbReference>
<evidence type="ECO:0000256" key="2">
    <source>
        <dbReference type="ARBA" id="ARBA00022525"/>
    </source>
</evidence>
<feature type="signal peptide" evidence="8">
    <location>
        <begin position="1"/>
        <end position="26"/>
    </location>
</feature>
<dbReference type="OrthoDB" id="2339378at2"/>
<dbReference type="InterPro" id="IPR042229">
    <property type="entry name" value="Listeria/Bacterioides_rpt_sf"/>
</dbReference>
<dbReference type="Gene3D" id="3.10.20.320">
    <property type="entry name" value="Putative peptidoglycan bound protein (lpxtg motif)"/>
    <property type="match status" value="3"/>
</dbReference>
<proteinExistence type="predicted"/>